<dbReference type="AlphaFoldDB" id="A0ABD3E3V7"/>
<reference evidence="2" key="1">
    <citation type="journal article" date="2024" name="IScience">
        <title>Strigolactones Initiate the Formation of Haustorium-like Structures in Castilleja.</title>
        <authorList>
            <person name="Buerger M."/>
            <person name="Peterson D."/>
            <person name="Chory J."/>
        </authorList>
    </citation>
    <scope>NUCLEOTIDE SEQUENCE [LARGE SCALE GENOMIC DNA]</scope>
</reference>
<comment type="caution">
    <text evidence="1">The sequence shown here is derived from an EMBL/GenBank/DDBJ whole genome shotgun (WGS) entry which is preliminary data.</text>
</comment>
<dbReference type="Proteomes" id="UP001632038">
    <property type="component" value="Unassembled WGS sequence"/>
</dbReference>
<protein>
    <submittedName>
        <fullName evidence="1">Uncharacterized protein</fullName>
    </submittedName>
</protein>
<organism evidence="1 2">
    <name type="scientific">Castilleja foliolosa</name>
    <dbReference type="NCBI Taxonomy" id="1961234"/>
    <lineage>
        <taxon>Eukaryota</taxon>
        <taxon>Viridiplantae</taxon>
        <taxon>Streptophyta</taxon>
        <taxon>Embryophyta</taxon>
        <taxon>Tracheophyta</taxon>
        <taxon>Spermatophyta</taxon>
        <taxon>Magnoliopsida</taxon>
        <taxon>eudicotyledons</taxon>
        <taxon>Gunneridae</taxon>
        <taxon>Pentapetalae</taxon>
        <taxon>asterids</taxon>
        <taxon>lamiids</taxon>
        <taxon>Lamiales</taxon>
        <taxon>Orobanchaceae</taxon>
        <taxon>Pedicularideae</taxon>
        <taxon>Castillejinae</taxon>
        <taxon>Castilleja</taxon>
    </lineage>
</organism>
<sequence length="71" mass="8409">MPFHRRPYTLPLVLARVRPHHFGMKQHLLDQHRLLHPGHPKFPARPADSPRIVHQLFGTECQALYRRCRGD</sequence>
<dbReference type="EMBL" id="JAVIJP010000007">
    <property type="protein sequence ID" value="KAL3649190.1"/>
    <property type="molecule type" value="Genomic_DNA"/>
</dbReference>
<evidence type="ECO:0000313" key="1">
    <source>
        <dbReference type="EMBL" id="KAL3649190.1"/>
    </source>
</evidence>
<proteinExistence type="predicted"/>
<accession>A0ABD3E3V7</accession>
<keyword evidence="2" id="KW-1185">Reference proteome</keyword>
<evidence type="ECO:0000313" key="2">
    <source>
        <dbReference type="Proteomes" id="UP001632038"/>
    </source>
</evidence>
<gene>
    <name evidence="1" type="ORF">CASFOL_005593</name>
</gene>
<name>A0ABD3E3V7_9LAMI</name>